<protein>
    <submittedName>
        <fullName evidence="1">Uncharacterized protein</fullName>
    </submittedName>
</protein>
<comment type="caution">
    <text evidence="1">The sequence shown here is derived from an EMBL/GenBank/DDBJ whole genome shotgun (WGS) entry which is preliminary data.</text>
</comment>
<organism evidence="1 2">
    <name type="scientific">Dreissena polymorpha</name>
    <name type="common">Zebra mussel</name>
    <name type="synonym">Mytilus polymorpha</name>
    <dbReference type="NCBI Taxonomy" id="45954"/>
    <lineage>
        <taxon>Eukaryota</taxon>
        <taxon>Metazoa</taxon>
        <taxon>Spiralia</taxon>
        <taxon>Lophotrochozoa</taxon>
        <taxon>Mollusca</taxon>
        <taxon>Bivalvia</taxon>
        <taxon>Autobranchia</taxon>
        <taxon>Heteroconchia</taxon>
        <taxon>Euheterodonta</taxon>
        <taxon>Imparidentia</taxon>
        <taxon>Neoheterodontei</taxon>
        <taxon>Myida</taxon>
        <taxon>Dreissenoidea</taxon>
        <taxon>Dreissenidae</taxon>
        <taxon>Dreissena</taxon>
    </lineage>
</organism>
<gene>
    <name evidence="1" type="ORF">DPMN_149481</name>
</gene>
<accession>A0A9D4J4Q7</accession>
<sequence length="121" mass="13251">MKSLETLAGVAGKTVAAIMEPHKEVLQDMIPPKKHLLRHQPANAQIGLMVCYFINQCQSLLVCGVHDVICLCQSLLVCGVHDVICQCQSLLVCGVHDVICQCQSLLELSQFTGIPVYRCMS</sequence>
<name>A0A9D4J4Q7_DREPO</name>
<reference evidence="1" key="1">
    <citation type="journal article" date="2019" name="bioRxiv">
        <title>The Genome of the Zebra Mussel, Dreissena polymorpha: A Resource for Invasive Species Research.</title>
        <authorList>
            <person name="McCartney M.A."/>
            <person name="Auch B."/>
            <person name="Kono T."/>
            <person name="Mallez S."/>
            <person name="Zhang Y."/>
            <person name="Obille A."/>
            <person name="Becker A."/>
            <person name="Abrahante J.E."/>
            <person name="Garbe J."/>
            <person name="Badalamenti J.P."/>
            <person name="Herman A."/>
            <person name="Mangelson H."/>
            <person name="Liachko I."/>
            <person name="Sullivan S."/>
            <person name="Sone E.D."/>
            <person name="Koren S."/>
            <person name="Silverstein K.A.T."/>
            <person name="Beckman K.B."/>
            <person name="Gohl D.M."/>
        </authorList>
    </citation>
    <scope>NUCLEOTIDE SEQUENCE</scope>
    <source>
        <strain evidence="1">Duluth1</strain>
        <tissue evidence="1">Whole animal</tissue>
    </source>
</reference>
<reference evidence="1" key="2">
    <citation type="submission" date="2020-11" db="EMBL/GenBank/DDBJ databases">
        <authorList>
            <person name="McCartney M.A."/>
            <person name="Auch B."/>
            <person name="Kono T."/>
            <person name="Mallez S."/>
            <person name="Becker A."/>
            <person name="Gohl D.M."/>
            <person name="Silverstein K.A.T."/>
            <person name="Koren S."/>
            <person name="Bechman K.B."/>
            <person name="Herman A."/>
            <person name="Abrahante J.E."/>
            <person name="Garbe J."/>
        </authorList>
    </citation>
    <scope>NUCLEOTIDE SEQUENCE</scope>
    <source>
        <strain evidence="1">Duluth1</strain>
        <tissue evidence="1">Whole animal</tissue>
    </source>
</reference>
<dbReference type="EMBL" id="JAIWYP010000007">
    <property type="protein sequence ID" value="KAH3795919.1"/>
    <property type="molecule type" value="Genomic_DNA"/>
</dbReference>
<proteinExistence type="predicted"/>
<evidence type="ECO:0000313" key="1">
    <source>
        <dbReference type="EMBL" id="KAH3795919.1"/>
    </source>
</evidence>
<dbReference type="Proteomes" id="UP000828390">
    <property type="component" value="Unassembled WGS sequence"/>
</dbReference>
<keyword evidence="2" id="KW-1185">Reference proteome</keyword>
<evidence type="ECO:0000313" key="2">
    <source>
        <dbReference type="Proteomes" id="UP000828390"/>
    </source>
</evidence>
<dbReference type="AlphaFoldDB" id="A0A9D4J4Q7"/>